<feature type="non-terminal residue" evidence="4">
    <location>
        <position position="1"/>
    </location>
</feature>
<feature type="chain" id="PRO_5029569940" evidence="2">
    <location>
        <begin position="22"/>
        <end position="95"/>
    </location>
</feature>
<dbReference type="GO" id="GO:0005615">
    <property type="term" value="C:extracellular space"/>
    <property type="evidence" value="ECO:0007669"/>
    <property type="project" value="UniProtKB-KW"/>
</dbReference>
<sequence>MKISLALLALLLAAAWAGSQGVSLRSSKVRCCSEEMFSHQKIPEAKILAYQNTTPTCTHQAVLVKLQEGMVCVDPKQRWFQKYLRKQKKANSTSK</sequence>
<dbReference type="Pfam" id="PF00048">
    <property type="entry name" value="IL8"/>
    <property type="match status" value="1"/>
</dbReference>
<gene>
    <name evidence="4" type="primary">Ccl8</name>
    <name evidence="4" type="ORF">RHIDAH_R15901</name>
</gene>
<proteinExistence type="predicted"/>
<evidence type="ECO:0000256" key="1">
    <source>
        <dbReference type="ARBA" id="ARBA00022514"/>
    </source>
</evidence>
<dbReference type="Gene3D" id="2.40.50.40">
    <property type="match status" value="1"/>
</dbReference>
<protein>
    <submittedName>
        <fullName evidence="4">CCL8 protein</fullName>
    </submittedName>
</protein>
<feature type="signal peptide" evidence="2">
    <location>
        <begin position="1"/>
        <end position="21"/>
    </location>
</feature>
<evidence type="ECO:0000313" key="4">
    <source>
        <dbReference type="EMBL" id="NXI78058.1"/>
    </source>
</evidence>
<feature type="domain" description="Chemokine interleukin-8-like" evidence="3">
    <location>
        <begin position="28"/>
        <end position="87"/>
    </location>
</feature>
<dbReference type="InterPro" id="IPR039809">
    <property type="entry name" value="Chemokine_b/g/d"/>
</dbReference>
<keyword evidence="5" id="KW-1185">Reference proteome</keyword>
<dbReference type="SUPFAM" id="SSF54117">
    <property type="entry name" value="Interleukin 8-like chemokines"/>
    <property type="match status" value="1"/>
</dbReference>
<dbReference type="GO" id="GO:0006955">
    <property type="term" value="P:immune response"/>
    <property type="evidence" value="ECO:0007669"/>
    <property type="project" value="InterPro"/>
</dbReference>
<evidence type="ECO:0000256" key="2">
    <source>
        <dbReference type="SAM" id="SignalP"/>
    </source>
</evidence>
<reference evidence="4 5" key="1">
    <citation type="submission" date="2019-09" db="EMBL/GenBank/DDBJ databases">
        <title>Bird 10,000 Genomes (B10K) Project - Family phase.</title>
        <authorList>
            <person name="Zhang G."/>
        </authorList>
    </citation>
    <scope>NUCLEOTIDE SEQUENCE [LARGE SCALE GENOMIC DNA]</scope>
    <source>
        <strain evidence="4">B10K-DU-001-49</strain>
        <tissue evidence="4">Muscle</tissue>
    </source>
</reference>
<evidence type="ECO:0000313" key="5">
    <source>
        <dbReference type="Proteomes" id="UP000561178"/>
    </source>
</evidence>
<dbReference type="GO" id="GO:0008009">
    <property type="term" value="F:chemokine activity"/>
    <property type="evidence" value="ECO:0007669"/>
    <property type="project" value="InterPro"/>
</dbReference>
<dbReference type="Proteomes" id="UP000561178">
    <property type="component" value="Unassembled WGS sequence"/>
</dbReference>
<evidence type="ECO:0000259" key="3">
    <source>
        <dbReference type="SMART" id="SM00199"/>
    </source>
</evidence>
<dbReference type="SMART" id="SM00199">
    <property type="entry name" value="SCY"/>
    <property type="match status" value="1"/>
</dbReference>
<organism evidence="4 5">
    <name type="scientific">Rhipidura dahli</name>
    <dbReference type="NCBI Taxonomy" id="667186"/>
    <lineage>
        <taxon>Eukaryota</taxon>
        <taxon>Metazoa</taxon>
        <taxon>Chordata</taxon>
        <taxon>Craniata</taxon>
        <taxon>Vertebrata</taxon>
        <taxon>Euteleostomi</taxon>
        <taxon>Archelosauria</taxon>
        <taxon>Archosauria</taxon>
        <taxon>Dinosauria</taxon>
        <taxon>Saurischia</taxon>
        <taxon>Theropoda</taxon>
        <taxon>Coelurosauria</taxon>
        <taxon>Aves</taxon>
        <taxon>Neognathae</taxon>
        <taxon>Neoaves</taxon>
        <taxon>Telluraves</taxon>
        <taxon>Australaves</taxon>
        <taxon>Passeriformes</taxon>
        <taxon>Rhipiduridae</taxon>
        <taxon>Rhipidura</taxon>
    </lineage>
</organism>
<dbReference type="InterPro" id="IPR001811">
    <property type="entry name" value="Chemokine_IL8-like_dom"/>
</dbReference>
<name>A0A7K9VZI8_9PASS</name>
<dbReference type="AlphaFoldDB" id="A0A7K9VZI8"/>
<dbReference type="EMBL" id="VXAC01001695">
    <property type="protein sequence ID" value="NXI78058.1"/>
    <property type="molecule type" value="Genomic_DNA"/>
</dbReference>
<comment type="caution">
    <text evidence="4">The sequence shown here is derived from an EMBL/GenBank/DDBJ whole genome shotgun (WGS) entry which is preliminary data.</text>
</comment>
<keyword evidence="2" id="KW-0732">Signal</keyword>
<keyword evidence="1" id="KW-0202">Cytokine</keyword>
<dbReference type="InterPro" id="IPR036048">
    <property type="entry name" value="Interleukin_8-like_sf"/>
</dbReference>
<feature type="non-terminal residue" evidence="4">
    <location>
        <position position="95"/>
    </location>
</feature>
<dbReference type="PANTHER" id="PTHR12015">
    <property type="entry name" value="SMALL INDUCIBLE CYTOKINE A"/>
    <property type="match status" value="1"/>
</dbReference>
<accession>A0A7K9VZI8</accession>